<organism evidence="2">
    <name type="scientific">viral metagenome</name>
    <dbReference type="NCBI Taxonomy" id="1070528"/>
    <lineage>
        <taxon>unclassified sequences</taxon>
        <taxon>metagenomes</taxon>
        <taxon>organismal metagenomes</taxon>
    </lineage>
</organism>
<feature type="transmembrane region" description="Helical" evidence="1">
    <location>
        <begin position="29"/>
        <end position="47"/>
    </location>
</feature>
<name>A0A6C0CYQ8_9ZZZZ</name>
<keyword evidence="1" id="KW-1133">Transmembrane helix</keyword>
<dbReference type="AlphaFoldDB" id="A0A6C0CYQ8"/>
<evidence type="ECO:0000313" key="2">
    <source>
        <dbReference type="EMBL" id="QHT09302.1"/>
    </source>
</evidence>
<accession>A0A6C0CYQ8</accession>
<feature type="transmembrane region" description="Helical" evidence="1">
    <location>
        <begin position="7"/>
        <end position="23"/>
    </location>
</feature>
<sequence>MRDTINILLIVIIIQYIIIEFMGVNTFNIFSFIKNTIFVMIFLSIFAKQKKNRRVNNKYSLLLIIPIIYLMQYLYYPVYVGQDIAALPVTIIGHFATNLQKLQNENIYNILLNDARIDLNDTKINFWYEYQHFFVDNKQYCIIINRPGKYDDFLRFTMTYLDIITGDKKEFDNIIIHKNEFKYYIKGNDFISEINNNKLGYKVVLNIKNRKKKVYIKTDNINIYIDGYITTRDNYCSCAILKQYLPNFNKWFKMGGISDIYPYEYINDTYVISNSDITINGVLTKNCISWFDVYSGTDYHYMTNYIWFMNYSENWNIFILFYTDYPYDTGKRPLVVSFFYNKKLDKMIECSNFYINSNFNSMATGINTEVELLDNTNLTTDTIKYKLTYTTPKIKCYIKSKKIYKACDNNKFYTRISKDKDYGEAEDIQSVMEQLRYDEFGGRSDIYIEYDNKIYKEESLTTIDGLSWENGNTPIGYKQRNEPFFDKIFYVKHPNRDKLNGKIDHV</sequence>
<reference evidence="2" key="1">
    <citation type="journal article" date="2020" name="Nature">
        <title>Giant virus diversity and host interactions through global metagenomics.</title>
        <authorList>
            <person name="Schulz F."/>
            <person name="Roux S."/>
            <person name="Paez-Espino D."/>
            <person name="Jungbluth S."/>
            <person name="Walsh D.A."/>
            <person name="Denef V.J."/>
            <person name="McMahon K.D."/>
            <person name="Konstantinidis K.T."/>
            <person name="Eloe-Fadrosh E.A."/>
            <person name="Kyrpides N.C."/>
            <person name="Woyke T."/>
        </authorList>
    </citation>
    <scope>NUCLEOTIDE SEQUENCE</scope>
    <source>
        <strain evidence="2">GVMAG-M-3300023110-24</strain>
    </source>
</reference>
<proteinExistence type="predicted"/>
<dbReference type="EMBL" id="MN739509">
    <property type="protein sequence ID" value="QHT09302.1"/>
    <property type="molecule type" value="Genomic_DNA"/>
</dbReference>
<feature type="transmembrane region" description="Helical" evidence="1">
    <location>
        <begin position="59"/>
        <end position="76"/>
    </location>
</feature>
<keyword evidence="1" id="KW-0472">Membrane</keyword>
<protein>
    <submittedName>
        <fullName evidence="2">Uncharacterized protein</fullName>
    </submittedName>
</protein>
<evidence type="ECO:0000256" key="1">
    <source>
        <dbReference type="SAM" id="Phobius"/>
    </source>
</evidence>
<keyword evidence="1" id="KW-0812">Transmembrane</keyword>